<protein>
    <recommendedName>
        <fullName evidence="1">Restriction endonuclease type I HsdR second RecA-like helicase domain-containing protein</fullName>
    </recommendedName>
</protein>
<dbReference type="Gene3D" id="3.40.50.300">
    <property type="entry name" value="P-loop containing nucleotide triphosphate hydrolases"/>
    <property type="match status" value="1"/>
</dbReference>
<keyword evidence="3" id="KW-1185">Reference proteome</keyword>
<evidence type="ECO:0000313" key="3">
    <source>
        <dbReference type="Proteomes" id="UP001597520"/>
    </source>
</evidence>
<dbReference type="RefSeq" id="WP_380714064.1">
    <property type="nucleotide sequence ID" value="NZ_JBHUML010000005.1"/>
</dbReference>
<evidence type="ECO:0000313" key="2">
    <source>
        <dbReference type="EMBL" id="MFD2706764.1"/>
    </source>
</evidence>
<proteinExistence type="predicted"/>
<dbReference type="Pfam" id="PF22679">
    <property type="entry name" value="T1R_D3-like"/>
    <property type="match status" value="1"/>
</dbReference>
<dbReference type="EMBL" id="JBHUML010000005">
    <property type="protein sequence ID" value="MFD2706764.1"/>
    <property type="molecule type" value="Genomic_DNA"/>
</dbReference>
<organism evidence="2 3">
    <name type="scientific">Salibacterium lacus</name>
    <dbReference type="NCBI Taxonomy" id="1898109"/>
    <lineage>
        <taxon>Bacteria</taxon>
        <taxon>Bacillati</taxon>
        <taxon>Bacillota</taxon>
        <taxon>Bacilli</taxon>
        <taxon>Bacillales</taxon>
        <taxon>Bacillaceae</taxon>
    </lineage>
</organism>
<comment type="caution">
    <text evidence="2">The sequence shown here is derived from an EMBL/GenBank/DDBJ whole genome shotgun (WGS) entry which is preliminary data.</text>
</comment>
<name>A0ABW5T487_9BACI</name>
<accession>A0ABW5T487</accession>
<gene>
    <name evidence="2" type="ORF">ACFSUB_14955</name>
</gene>
<dbReference type="InterPro" id="IPR027417">
    <property type="entry name" value="P-loop_NTPase"/>
</dbReference>
<dbReference type="Proteomes" id="UP001597520">
    <property type="component" value="Unassembled WGS sequence"/>
</dbReference>
<dbReference type="InterPro" id="IPR055180">
    <property type="entry name" value="HsdR_RecA-like_helicase_dom_2"/>
</dbReference>
<dbReference type="PANTHER" id="PTHR42927:SF1">
    <property type="entry name" value="HELICASE SUPERFAMILY 1 AND 2 DOMAIN-CONTAINING PROTEIN"/>
    <property type="match status" value="1"/>
</dbReference>
<dbReference type="PANTHER" id="PTHR42927">
    <property type="entry name" value="HELICASE SUPERFAMILY 1 AND 2 DOMAIN-CONTAINING PROTEIN"/>
    <property type="match status" value="1"/>
</dbReference>
<feature type="domain" description="Restriction endonuclease type I HsdR second RecA-like helicase" evidence="1">
    <location>
        <begin position="82"/>
        <end position="214"/>
    </location>
</feature>
<evidence type="ECO:0000259" key="1">
    <source>
        <dbReference type="Pfam" id="PF22679"/>
    </source>
</evidence>
<reference evidence="3" key="1">
    <citation type="journal article" date="2019" name="Int. J. Syst. Evol. Microbiol.">
        <title>The Global Catalogue of Microorganisms (GCM) 10K type strain sequencing project: providing services to taxonomists for standard genome sequencing and annotation.</title>
        <authorList>
            <consortium name="The Broad Institute Genomics Platform"/>
            <consortium name="The Broad Institute Genome Sequencing Center for Infectious Disease"/>
            <person name="Wu L."/>
            <person name="Ma J."/>
        </authorList>
    </citation>
    <scope>NUCLEOTIDE SEQUENCE [LARGE SCALE GENOMIC DNA]</scope>
    <source>
        <strain evidence="3">KCTC 33792</strain>
    </source>
</reference>
<sequence length="512" mass="60513">MFGTPRDVEQLPEPFHLYSMRQAIEEGFILDVLENYTTYETFFHLSRQIEDDPEVDKKKASRAIARFVSLHPHNISQKAEVMIEHFRRITQHKIQGNAKAMVVTSSRLHAVRYKEAFEKYIREKGYTDVKPLVAFSGTVQDEYAQEYTEAGMNQFPESEVPRRFEEEFEVMIVAEKFQTGFDQPLLHTMYVDKKLHGVKAIQTLSRLNRTCPGKEDTFVLDFANKAEDIQEAFQPYYEKTMIDETTDPNMLYDLVDDLEEAQVYTDSEVDAFCQLYFKPDFNIERVVDQRRLHGLLDPAVERFDQKTEEEQELFRDQLNKFVRLYSFLSQIIPFQDLDLHKLHTFGRFFLKKIQRDNGDRETFHIDSNEVELAFYRLQKQQEGMITLESGGDYAVGGHVASGSKKSEDDKDNLSSIIERLNERFATDFDDSDRLSMEAVEEEMYNDMDLAQKARSNSMDNYQYAFEKEFINKWIERMDKDQNIFSKIMDDDEFKEMMMLEMMKRVYERQSQI</sequence>